<dbReference type="RefSeq" id="WP_139243724.1">
    <property type="nucleotide sequence ID" value="NZ_FNRM01000007.1"/>
</dbReference>
<dbReference type="OrthoDB" id="8480452at2"/>
<dbReference type="STRING" id="152573.SAMN04488051_10751"/>
<evidence type="ECO:0000313" key="2">
    <source>
        <dbReference type="EMBL" id="SEA84733.1"/>
    </source>
</evidence>
<name>A0A1H4EI81_ALKAM</name>
<sequence>MLRRCIYPMLWLYILSNSGPLAAHADDKPADTLVIIDVVDWLSPAHQATHQASVLQKILANLTIPHQIQQITRNRARMLVREHPTACMPWLLKTPERLQDFQFSVPYMAENALQLVVRDNTPLAQTLHQQRQAGPVRLGELLLQRRPPILGIETNRSYGQKTDQLLSELQHLPAIYTRTSSSNNPAELIPMLQRGFLDIIIEYEIVAKEHSNELAFFPFEETEAFQLSHFACSNTEDMARLLPALNQSIQMLGQDEEFQQLMLLSIPEHFKQQALQYLREAQQKP</sequence>
<protein>
    <recommendedName>
        <fullName evidence="4">Solute-binding protein family 3/N-terminal domain-containing protein</fullName>
    </recommendedName>
</protein>
<proteinExistence type="predicted"/>
<evidence type="ECO:0000313" key="3">
    <source>
        <dbReference type="Proteomes" id="UP000198773"/>
    </source>
</evidence>
<keyword evidence="3" id="KW-1185">Reference proteome</keyword>
<dbReference type="AlphaFoldDB" id="A0A1H4EI81"/>
<accession>A0A1H4EI81</accession>
<organism evidence="2 3">
    <name type="scientific">Alkalimonas amylolytica</name>
    <dbReference type="NCBI Taxonomy" id="152573"/>
    <lineage>
        <taxon>Bacteria</taxon>
        <taxon>Pseudomonadati</taxon>
        <taxon>Pseudomonadota</taxon>
        <taxon>Gammaproteobacteria</taxon>
        <taxon>Alkalimonas</taxon>
    </lineage>
</organism>
<dbReference type="EMBL" id="FNRM01000007">
    <property type="protein sequence ID" value="SEA84733.1"/>
    <property type="molecule type" value="Genomic_DNA"/>
</dbReference>
<dbReference type="Gene3D" id="3.40.190.10">
    <property type="entry name" value="Periplasmic binding protein-like II"/>
    <property type="match status" value="2"/>
</dbReference>
<evidence type="ECO:0008006" key="4">
    <source>
        <dbReference type="Google" id="ProtNLM"/>
    </source>
</evidence>
<evidence type="ECO:0000256" key="1">
    <source>
        <dbReference type="SAM" id="SignalP"/>
    </source>
</evidence>
<dbReference type="SUPFAM" id="SSF53850">
    <property type="entry name" value="Periplasmic binding protein-like II"/>
    <property type="match status" value="1"/>
</dbReference>
<keyword evidence="1" id="KW-0732">Signal</keyword>
<reference evidence="2 3" key="1">
    <citation type="submission" date="2016-10" db="EMBL/GenBank/DDBJ databases">
        <authorList>
            <person name="de Groot N.N."/>
        </authorList>
    </citation>
    <scope>NUCLEOTIDE SEQUENCE [LARGE SCALE GENOMIC DNA]</scope>
    <source>
        <strain evidence="2 3">CGMCC 1.3430</strain>
    </source>
</reference>
<feature type="signal peptide" evidence="1">
    <location>
        <begin position="1"/>
        <end position="25"/>
    </location>
</feature>
<feature type="chain" id="PRO_5011627760" description="Solute-binding protein family 3/N-terminal domain-containing protein" evidence="1">
    <location>
        <begin position="26"/>
        <end position="285"/>
    </location>
</feature>
<dbReference type="Proteomes" id="UP000198773">
    <property type="component" value="Unassembled WGS sequence"/>
</dbReference>
<gene>
    <name evidence="2" type="ORF">SAMN04488051_10751</name>
</gene>